<dbReference type="Proteomes" id="UP000887561">
    <property type="component" value="Unplaced"/>
</dbReference>
<dbReference type="InterPro" id="IPR040239">
    <property type="entry name" value="HcpB-like"/>
</dbReference>
<comment type="catalytic activity">
    <reaction evidence="1">
        <text>Endohydrolysis of beta-(1-&gt;4)-linkages between D-glucosamine residues in a partly acetylated chitosan.</text>
        <dbReference type="EC" id="3.2.1.132"/>
    </reaction>
</comment>
<proteinExistence type="inferred from homology"/>
<keyword evidence="7" id="KW-0732">Signal</keyword>
<evidence type="ECO:0000256" key="6">
    <source>
        <dbReference type="ARBA" id="ARBA00022525"/>
    </source>
</evidence>
<dbReference type="Gene3D" id="1.25.40.10">
    <property type="entry name" value="Tetratricopeptide repeat domain"/>
    <property type="match status" value="1"/>
</dbReference>
<evidence type="ECO:0000256" key="9">
    <source>
        <dbReference type="ARBA" id="ARBA00022801"/>
    </source>
</evidence>
<dbReference type="GO" id="GO:0000272">
    <property type="term" value="P:polysaccharide catabolic process"/>
    <property type="evidence" value="ECO:0007669"/>
    <property type="project" value="UniProtKB-KW"/>
</dbReference>
<evidence type="ECO:0000313" key="15">
    <source>
        <dbReference type="WBParaSite" id="scaffold1196_cov171.g2643"/>
    </source>
</evidence>
<keyword evidence="10" id="KW-0119">Carbohydrate metabolism</keyword>
<dbReference type="InterPro" id="IPR009939">
    <property type="entry name" value="Chitosanase_fungal"/>
</dbReference>
<evidence type="ECO:0000313" key="14">
    <source>
        <dbReference type="Proteomes" id="UP000887561"/>
    </source>
</evidence>
<comment type="similarity">
    <text evidence="3">Belongs to the glycosyl hydrolase 75 family.</text>
</comment>
<evidence type="ECO:0000256" key="10">
    <source>
        <dbReference type="ARBA" id="ARBA00023277"/>
    </source>
</evidence>
<evidence type="ECO:0000256" key="4">
    <source>
        <dbReference type="ARBA" id="ARBA00008486"/>
    </source>
</evidence>
<protein>
    <recommendedName>
        <fullName evidence="5">chitosanase</fullName>
        <ecNumber evidence="5">3.2.1.132</ecNumber>
    </recommendedName>
</protein>
<keyword evidence="14" id="KW-1185">Reference proteome</keyword>
<evidence type="ECO:0000256" key="5">
    <source>
        <dbReference type="ARBA" id="ARBA00012273"/>
    </source>
</evidence>
<keyword evidence="11" id="KW-0326">Glycosidase</keyword>
<comment type="subcellular location">
    <subcellularLocation>
        <location evidence="2">Secreted</location>
    </subcellularLocation>
</comment>
<dbReference type="Pfam" id="PF08238">
    <property type="entry name" value="Sel1"/>
    <property type="match status" value="4"/>
</dbReference>
<keyword evidence="9" id="KW-0378">Hydrolase</keyword>
<dbReference type="InterPro" id="IPR006597">
    <property type="entry name" value="Sel1-like"/>
</dbReference>
<evidence type="ECO:0000256" key="1">
    <source>
        <dbReference type="ARBA" id="ARBA00000405"/>
    </source>
</evidence>
<keyword evidence="6" id="KW-0964">Secreted</keyword>
<keyword evidence="8" id="KW-0677">Repeat</keyword>
<dbReference type="SUPFAM" id="SSF81901">
    <property type="entry name" value="HCP-like"/>
    <property type="match status" value="2"/>
</dbReference>
<dbReference type="SMART" id="SM00671">
    <property type="entry name" value="SEL1"/>
    <property type="match status" value="4"/>
</dbReference>
<reference evidence="15" key="1">
    <citation type="submission" date="2022-11" db="UniProtKB">
        <authorList>
            <consortium name="WormBaseParasite"/>
        </authorList>
    </citation>
    <scope>IDENTIFICATION</scope>
</reference>
<evidence type="ECO:0000256" key="3">
    <source>
        <dbReference type="ARBA" id="ARBA00007799"/>
    </source>
</evidence>
<sequence length="417" mass="46591">MTKSNQVNKKPHINTMSKKSVNVYQVKSGIYAYASGLAVDTDGSDPDPDPDHQDQTTWQDSNGKSLGAHRVPYYVLGDKCREKTKPCPYFFYKEHNIAGLQFALFFYRGKAIGAVFGDTQGDSTTSTSNNDVRELGEASVKTAQLLGINSSGTNGGVDSGVTVSKWKKSPDLVDNLESGLTPEEMQKERAEYVQNIGIEYRYESCQLLGEYFEAVEKKYEEAFNLFAENCEKRKWPRSCYKYATYCLAGKATEPSYEKAFPPLEIACNGNIPKACKRLSQLYWMAASAPNNQPNTSKAVELMRKSCELEDYQSCWTLSNWYLGPDAKFAKIKTKRGITRESNIGETGSIEKDANKALEYGLIACDNGNVLEACSNVARMYYIGDGIPKDIEKAKHYKERAKELKLMLRKGWTPGLTG</sequence>
<dbReference type="EC" id="3.2.1.132" evidence="5"/>
<dbReference type="GO" id="GO:0016977">
    <property type="term" value="F:chitosanase activity"/>
    <property type="evidence" value="ECO:0007669"/>
    <property type="project" value="UniProtKB-EC"/>
</dbReference>
<evidence type="ECO:0000256" key="8">
    <source>
        <dbReference type="ARBA" id="ARBA00022737"/>
    </source>
</evidence>
<dbReference type="AlphaFoldDB" id="A0A915LGT7"/>
<dbReference type="PANTHER" id="PTHR13891">
    <property type="entry name" value="CYTOCHROME C OXIDASE ASSEMBLY FACTOR 7"/>
    <property type="match status" value="1"/>
</dbReference>
<organism evidence="14 15">
    <name type="scientific">Meloidogyne javanica</name>
    <name type="common">Root-knot nematode worm</name>
    <dbReference type="NCBI Taxonomy" id="6303"/>
    <lineage>
        <taxon>Eukaryota</taxon>
        <taxon>Metazoa</taxon>
        <taxon>Ecdysozoa</taxon>
        <taxon>Nematoda</taxon>
        <taxon>Chromadorea</taxon>
        <taxon>Rhabditida</taxon>
        <taxon>Tylenchina</taxon>
        <taxon>Tylenchomorpha</taxon>
        <taxon>Tylenchoidea</taxon>
        <taxon>Meloidogynidae</taxon>
        <taxon>Meloidogyninae</taxon>
        <taxon>Meloidogyne</taxon>
        <taxon>Meloidogyne incognita group</taxon>
    </lineage>
</organism>
<dbReference type="WBParaSite" id="scaffold1196_cov171.g2643">
    <property type="protein sequence ID" value="scaffold1196_cov171.g2643"/>
    <property type="gene ID" value="scaffold1196_cov171.g2643"/>
</dbReference>
<comment type="similarity">
    <text evidence="4">Belongs to the hcp beta-lactamase family.</text>
</comment>
<keyword evidence="12" id="KW-0624">Polysaccharide degradation</keyword>
<dbReference type="GO" id="GO:0005576">
    <property type="term" value="C:extracellular region"/>
    <property type="evidence" value="ECO:0007669"/>
    <property type="project" value="UniProtKB-SubCell"/>
</dbReference>
<evidence type="ECO:0000256" key="13">
    <source>
        <dbReference type="SAM" id="MobiDB-lite"/>
    </source>
</evidence>
<evidence type="ECO:0000256" key="7">
    <source>
        <dbReference type="ARBA" id="ARBA00022729"/>
    </source>
</evidence>
<feature type="region of interest" description="Disordered" evidence="13">
    <location>
        <begin position="39"/>
        <end position="64"/>
    </location>
</feature>
<evidence type="ECO:0000256" key="12">
    <source>
        <dbReference type="ARBA" id="ARBA00023326"/>
    </source>
</evidence>
<evidence type="ECO:0000256" key="11">
    <source>
        <dbReference type="ARBA" id="ARBA00023295"/>
    </source>
</evidence>
<dbReference type="Pfam" id="PF07335">
    <property type="entry name" value="Glyco_hydro_75"/>
    <property type="match status" value="1"/>
</dbReference>
<dbReference type="InterPro" id="IPR011990">
    <property type="entry name" value="TPR-like_helical_dom_sf"/>
</dbReference>
<evidence type="ECO:0000256" key="2">
    <source>
        <dbReference type="ARBA" id="ARBA00004613"/>
    </source>
</evidence>
<name>A0A915LGT7_MELJA</name>
<dbReference type="GO" id="GO:0005758">
    <property type="term" value="C:mitochondrial intermembrane space"/>
    <property type="evidence" value="ECO:0007669"/>
    <property type="project" value="TreeGrafter"/>
</dbReference>
<dbReference type="PANTHER" id="PTHR13891:SF1">
    <property type="entry name" value="CYTOCHROME C OXIDASE ASSEMBLY FACTOR 7"/>
    <property type="match status" value="1"/>
</dbReference>
<accession>A0A915LGT7</accession>